<dbReference type="OrthoDB" id="1524711at2"/>
<reference evidence="5 6" key="1">
    <citation type="submission" date="2019-03" db="EMBL/GenBank/DDBJ databases">
        <title>Genomic Encyclopedia of Type Strains, Phase IV (KMG-IV): sequencing the most valuable type-strain genomes for metagenomic binning, comparative biology and taxonomic classification.</title>
        <authorList>
            <person name="Goeker M."/>
        </authorList>
    </citation>
    <scope>NUCLEOTIDE SEQUENCE [LARGE SCALE GENOMIC DNA]</scope>
    <source>
        <strain evidence="5 6">DSM 21100</strain>
    </source>
</reference>
<dbReference type="Proteomes" id="UP000295807">
    <property type="component" value="Unassembled WGS sequence"/>
</dbReference>
<dbReference type="SMART" id="SM00935">
    <property type="entry name" value="OmpH"/>
    <property type="match status" value="1"/>
</dbReference>
<dbReference type="InterPro" id="IPR005632">
    <property type="entry name" value="Chaperone_Skp"/>
</dbReference>
<dbReference type="SUPFAM" id="SSF111384">
    <property type="entry name" value="OmpH-like"/>
    <property type="match status" value="1"/>
</dbReference>
<dbReference type="AlphaFoldDB" id="A0A4R3KY01"/>
<dbReference type="PANTHER" id="PTHR35089">
    <property type="entry name" value="CHAPERONE PROTEIN SKP"/>
    <property type="match status" value="1"/>
</dbReference>
<accession>A0A4R3KY01</accession>
<dbReference type="PANTHER" id="PTHR35089:SF1">
    <property type="entry name" value="CHAPERONE PROTEIN SKP"/>
    <property type="match status" value="1"/>
</dbReference>
<sequence length="168" mass="18776">MKYLIKCLGVAACCLLIGNVAQAQIKIGYLNTSELIALMPETKAADSQFNAFAQKLQQTLQPMQQDLQTKFAEYQEQQATMADAVKESKEKELQDLNERIDQFQLKSQQDMQKKREELMGPILEKVQTAIKAVAASSKFTYILDSNAILHGPEGDNVLPLVKKELGIN</sequence>
<dbReference type="EMBL" id="SMAD01000001">
    <property type="protein sequence ID" value="TCS90368.1"/>
    <property type="molecule type" value="Genomic_DNA"/>
</dbReference>
<dbReference type="GO" id="GO:0051082">
    <property type="term" value="F:unfolded protein binding"/>
    <property type="evidence" value="ECO:0007669"/>
    <property type="project" value="InterPro"/>
</dbReference>
<keyword evidence="3" id="KW-0175">Coiled coil</keyword>
<evidence type="ECO:0000256" key="4">
    <source>
        <dbReference type="SAM" id="SignalP"/>
    </source>
</evidence>
<feature type="chain" id="PRO_5021022867" evidence="4">
    <location>
        <begin position="24"/>
        <end position="168"/>
    </location>
</feature>
<evidence type="ECO:0000313" key="5">
    <source>
        <dbReference type="EMBL" id="TCS90368.1"/>
    </source>
</evidence>
<keyword evidence="6" id="KW-1185">Reference proteome</keyword>
<evidence type="ECO:0000256" key="2">
    <source>
        <dbReference type="ARBA" id="ARBA00022729"/>
    </source>
</evidence>
<feature type="coiled-coil region" evidence="3">
    <location>
        <begin position="74"/>
        <end position="113"/>
    </location>
</feature>
<comment type="caution">
    <text evidence="5">The sequence shown here is derived from an EMBL/GenBank/DDBJ whole genome shotgun (WGS) entry which is preliminary data.</text>
</comment>
<dbReference type="GO" id="GO:0005829">
    <property type="term" value="C:cytosol"/>
    <property type="evidence" value="ECO:0007669"/>
    <property type="project" value="TreeGrafter"/>
</dbReference>
<dbReference type="InterPro" id="IPR024930">
    <property type="entry name" value="Skp_dom_sf"/>
</dbReference>
<dbReference type="Gene3D" id="3.30.910.20">
    <property type="entry name" value="Skp domain"/>
    <property type="match status" value="1"/>
</dbReference>
<gene>
    <name evidence="5" type="ORF">EDD80_101568</name>
</gene>
<evidence type="ECO:0000256" key="3">
    <source>
        <dbReference type="SAM" id="Coils"/>
    </source>
</evidence>
<evidence type="ECO:0000313" key="6">
    <source>
        <dbReference type="Proteomes" id="UP000295807"/>
    </source>
</evidence>
<proteinExistence type="inferred from homology"/>
<dbReference type="RefSeq" id="WP_132127803.1">
    <property type="nucleotide sequence ID" value="NZ_CP042432.1"/>
</dbReference>
<dbReference type="Pfam" id="PF03938">
    <property type="entry name" value="OmpH"/>
    <property type="match status" value="1"/>
</dbReference>
<organism evidence="5 6">
    <name type="scientific">Anseongella ginsenosidimutans</name>
    <dbReference type="NCBI Taxonomy" id="496056"/>
    <lineage>
        <taxon>Bacteria</taxon>
        <taxon>Pseudomonadati</taxon>
        <taxon>Bacteroidota</taxon>
        <taxon>Sphingobacteriia</taxon>
        <taxon>Sphingobacteriales</taxon>
        <taxon>Sphingobacteriaceae</taxon>
        <taxon>Anseongella</taxon>
    </lineage>
</organism>
<feature type="signal peptide" evidence="4">
    <location>
        <begin position="1"/>
        <end position="23"/>
    </location>
</feature>
<name>A0A4R3KY01_9SPHI</name>
<protein>
    <submittedName>
        <fullName evidence="5">Periplasmic chaperone for outer membrane proteins Skp</fullName>
    </submittedName>
</protein>
<evidence type="ECO:0000256" key="1">
    <source>
        <dbReference type="ARBA" id="ARBA00009091"/>
    </source>
</evidence>
<comment type="similarity">
    <text evidence="1">Belongs to the Skp family.</text>
</comment>
<keyword evidence="2 4" id="KW-0732">Signal</keyword>
<dbReference type="GO" id="GO:0050821">
    <property type="term" value="P:protein stabilization"/>
    <property type="evidence" value="ECO:0007669"/>
    <property type="project" value="TreeGrafter"/>
</dbReference>